<dbReference type="Gene3D" id="3.30.1240.10">
    <property type="match status" value="1"/>
</dbReference>
<dbReference type="GO" id="GO:0005829">
    <property type="term" value="C:cytosol"/>
    <property type="evidence" value="ECO:0007669"/>
    <property type="project" value="TreeGrafter"/>
</dbReference>
<dbReference type="GO" id="GO:0000287">
    <property type="term" value="F:magnesium ion binding"/>
    <property type="evidence" value="ECO:0007669"/>
    <property type="project" value="TreeGrafter"/>
</dbReference>
<dbReference type="Pfam" id="PF08282">
    <property type="entry name" value="Hydrolase_3"/>
    <property type="match status" value="1"/>
</dbReference>
<dbReference type="SUPFAM" id="SSF56784">
    <property type="entry name" value="HAD-like"/>
    <property type="match status" value="1"/>
</dbReference>
<comment type="caution">
    <text evidence="1">The sequence shown here is derived from an EMBL/GenBank/DDBJ whole genome shotgun (WGS) entry which is preliminary data.</text>
</comment>
<dbReference type="PROSITE" id="PS01229">
    <property type="entry name" value="COF_2"/>
    <property type="match status" value="1"/>
</dbReference>
<proteinExistence type="predicted"/>
<dbReference type="SFLD" id="SFLDS00003">
    <property type="entry name" value="Haloacid_Dehalogenase"/>
    <property type="match status" value="1"/>
</dbReference>
<dbReference type="NCBIfam" id="TIGR00099">
    <property type="entry name" value="Cof-subfamily"/>
    <property type="match status" value="1"/>
</dbReference>
<evidence type="ECO:0000313" key="3">
    <source>
        <dbReference type="Proteomes" id="UP000487649"/>
    </source>
</evidence>
<dbReference type="PANTHER" id="PTHR10000">
    <property type="entry name" value="PHOSPHOSERINE PHOSPHATASE"/>
    <property type="match status" value="1"/>
</dbReference>
<sequence>MEIKVAFFDVDGTIVDNHSTHSHGSDMELVPASTIEAIKLLKENGITPFIATGRSPFMIEDLLEGLEIDSYICTNGQYAVMHGKVIHEAPYSETLLDEIVDVSKKHDIPLLWMPAEHYILSGANQELLLSGLEAMKLPYPRIQTDLEKPDFKVYQMVAGVTKENEHFFESIKEIRIVRWQENGVDLLPLHGSKATAIQTILDKIGLKPENALAFGDGFNDIEMLQAVGMGVAMGNAHKDVQKHANYVTKPVHEDGIYHACKHFGLI</sequence>
<reference evidence="1 3" key="1">
    <citation type="journal article" date="2019" name="Nat. Med.">
        <title>A library of human gut bacterial isolates paired with longitudinal multiomics data enables mechanistic microbiome research.</title>
        <authorList>
            <person name="Poyet M."/>
            <person name="Groussin M."/>
            <person name="Gibbons S.M."/>
            <person name="Avila-Pacheco J."/>
            <person name="Jiang X."/>
            <person name="Kearney S.M."/>
            <person name="Perrotta A.R."/>
            <person name="Berdy B."/>
            <person name="Zhao S."/>
            <person name="Lieberman T.D."/>
            <person name="Swanson P.K."/>
            <person name="Smith M."/>
            <person name="Roesemann S."/>
            <person name="Alexander J.E."/>
            <person name="Rich S.A."/>
            <person name="Livny J."/>
            <person name="Vlamakis H."/>
            <person name="Clish C."/>
            <person name="Bullock K."/>
            <person name="Deik A."/>
            <person name="Scott J."/>
            <person name="Pierce K.A."/>
            <person name="Xavier R.J."/>
            <person name="Alm E.J."/>
        </authorList>
    </citation>
    <scope>NUCLEOTIDE SEQUENCE [LARGE SCALE GENOMIC DNA]</scope>
    <source>
        <strain evidence="2">BIOML-A179</strain>
        <strain evidence="1 3">BIOML-A198</strain>
    </source>
</reference>
<dbReference type="Gene3D" id="3.40.50.1000">
    <property type="entry name" value="HAD superfamily/HAD-like"/>
    <property type="match status" value="1"/>
</dbReference>
<dbReference type="SFLD" id="SFLDG01140">
    <property type="entry name" value="C2.B:_Phosphomannomutase_and_P"/>
    <property type="match status" value="1"/>
</dbReference>
<dbReference type="Proteomes" id="UP000487649">
    <property type="component" value="Unassembled WGS sequence"/>
</dbReference>
<evidence type="ECO:0000313" key="2">
    <source>
        <dbReference type="EMBL" id="MTL94120.1"/>
    </source>
</evidence>
<dbReference type="InterPro" id="IPR036412">
    <property type="entry name" value="HAD-like_sf"/>
</dbReference>
<dbReference type="GO" id="GO:0016791">
    <property type="term" value="F:phosphatase activity"/>
    <property type="evidence" value="ECO:0007669"/>
    <property type="project" value="UniProtKB-ARBA"/>
</dbReference>
<dbReference type="PANTHER" id="PTHR10000:SF25">
    <property type="entry name" value="PHOSPHATASE YKRA-RELATED"/>
    <property type="match status" value="1"/>
</dbReference>
<dbReference type="AlphaFoldDB" id="A0A6G2CCC3"/>
<accession>A0A6G2CCC3</accession>
<evidence type="ECO:0000313" key="1">
    <source>
        <dbReference type="EMBL" id="MTK20238.1"/>
    </source>
</evidence>
<organism evidence="1 3">
    <name type="scientific">Turicibacter sanguinis</name>
    <dbReference type="NCBI Taxonomy" id="154288"/>
    <lineage>
        <taxon>Bacteria</taxon>
        <taxon>Bacillati</taxon>
        <taxon>Bacillota</taxon>
        <taxon>Erysipelotrichia</taxon>
        <taxon>Erysipelotrichales</taxon>
        <taxon>Turicibacteraceae</taxon>
        <taxon>Turicibacter</taxon>
    </lineage>
</organism>
<name>A0A6G2CCC3_9FIRM</name>
<dbReference type="InterPro" id="IPR023214">
    <property type="entry name" value="HAD_sf"/>
</dbReference>
<dbReference type="EMBL" id="WMQE01000003">
    <property type="protein sequence ID" value="MTK20238.1"/>
    <property type="molecule type" value="Genomic_DNA"/>
</dbReference>
<dbReference type="RefSeq" id="WP_006784503.1">
    <property type="nucleotide sequence ID" value="NZ_JADPLS010000004.1"/>
</dbReference>
<keyword evidence="1" id="KW-0378">Hydrolase</keyword>
<protein>
    <submittedName>
        <fullName evidence="1">Cof-type HAD-IIB family hydrolase</fullName>
    </submittedName>
</protein>
<gene>
    <name evidence="2" type="ORF">GMA64_06240</name>
    <name evidence="1" type="ORF">GMA92_02140</name>
</gene>
<dbReference type="EMBL" id="WMQV01000010">
    <property type="protein sequence ID" value="MTL94120.1"/>
    <property type="molecule type" value="Genomic_DNA"/>
</dbReference>
<dbReference type="InterPro" id="IPR000150">
    <property type="entry name" value="Cof"/>
</dbReference>